<evidence type="ECO:0000313" key="2">
    <source>
        <dbReference type="EMBL" id="VDH90643.1"/>
    </source>
</evidence>
<evidence type="ECO:0000313" key="3">
    <source>
        <dbReference type="Proteomes" id="UP000596742"/>
    </source>
</evidence>
<feature type="region of interest" description="Disordered" evidence="1">
    <location>
        <begin position="90"/>
        <end position="128"/>
    </location>
</feature>
<organism evidence="2 3">
    <name type="scientific">Mytilus galloprovincialis</name>
    <name type="common">Mediterranean mussel</name>
    <dbReference type="NCBI Taxonomy" id="29158"/>
    <lineage>
        <taxon>Eukaryota</taxon>
        <taxon>Metazoa</taxon>
        <taxon>Spiralia</taxon>
        <taxon>Lophotrochozoa</taxon>
        <taxon>Mollusca</taxon>
        <taxon>Bivalvia</taxon>
        <taxon>Autobranchia</taxon>
        <taxon>Pteriomorphia</taxon>
        <taxon>Mytilida</taxon>
        <taxon>Mytiloidea</taxon>
        <taxon>Mytilidae</taxon>
        <taxon>Mytilinae</taxon>
        <taxon>Mytilus</taxon>
    </lineage>
</organism>
<reference evidence="2" key="1">
    <citation type="submission" date="2018-11" db="EMBL/GenBank/DDBJ databases">
        <authorList>
            <person name="Alioto T."/>
            <person name="Alioto T."/>
        </authorList>
    </citation>
    <scope>NUCLEOTIDE SEQUENCE</scope>
</reference>
<evidence type="ECO:0000256" key="1">
    <source>
        <dbReference type="SAM" id="MobiDB-lite"/>
    </source>
</evidence>
<protein>
    <submittedName>
        <fullName evidence="2">Uncharacterized protein</fullName>
    </submittedName>
</protein>
<gene>
    <name evidence="2" type="ORF">MGAL_10B073895</name>
</gene>
<dbReference type="AlphaFoldDB" id="A0A8B6BH38"/>
<dbReference type="EMBL" id="UYJE01000160">
    <property type="protein sequence ID" value="VDH90643.1"/>
    <property type="molecule type" value="Genomic_DNA"/>
</dbReference>
<accession>A0A8B6BH38</accession>
<keyword evidence="3" id="KW-1185">Reference proteome</keyword>
<sequence>MELQLHVCDNEYKSFQNDHLRDLWPAVGAYCNIEECGKNQFFRSFNEYKSHFGSVHKEKLTLYTCQICDLSRRKLQDVLPYRVGDVKEREEAKQTREKVEERKRKAKEEAQETRKRYVNSGKKPKVEDTHYNSRDEHLKFNFDKNTLTRTVIKAKKKTLTLSDQFLFIFRLYIYGYFDAYFFKIF</sequence>
<feature type="compositionally biased region" description="Basic and acidic residues" evidence="1">
    <location>
        <begin position="90"/>
        <end position="115"/>
    </location>
</feature>
<proteinExistence type="predicted"/>
<dbReference type="Proteomes" id="UP000596742">
    <property type="component" value="Unassembled WGS sequence"/>
</dbReference>
<name>A0A8B6BH38_MYTGA</name>
<comment type="caution">
    <text evidence="2">The sequence shown here is derived from an EMBL/GenBank/DDBJ whole genome shotgun (WGS) entry which is preliminary data.</text>
</comment>